<evidence type="ECO:0000313" key="3">
    <source>
        <dbReference type="Proteomes" id="UP000030111"/>
    </source>
</evidence>
<dbReference type="CDD" id="cd07818">
    <property type="entry name" value="SRPBCC_1"/>
    <property type="match status" value="1"/>
</dbReference>
<evidence type="ECO:0000256" key="1">
    <source>
        <dbReference type="SAM" id="Phobius"/>
    </source>
</evidence>
<keyword evidence="1" id="KW-1133">Transmembrane helix</keyword>
<comment type="caution">
    <text evidence="2">The sequence shown here is derived from an EMBL/GenBank/DDBJ whole genome shotgun (WGS) entry which is preliminary data.</text>
</comment>
<accession>A0A0A2MPH9</accession>
<dbReference type="SUPFAM" id="SSF55961">
    <property type="entry name" value="Bet v1-like"/>
    <property type="match status" value="1"/>
</dbReference>
<protein>
    <recommendedName>
        <fullName evidence="4">Polyketide cyclase</fullName>
    </recommendedName>
</protein>
<evidence type="ECO:0008006" key="4">
    <source>
        <dbReference type="Google" id="ProtNLM"/>
    </source>
</evidence>
<dbReference type="eggNOG" id="COG1670">
    <property type="taxonomic scope" value="Bacteria"/>
</dbReference>
<dbReference type="InterPro" id="IPR019587">
    <property type="entry name" value="Polyketide_cyclase/dehydratase"/>
</dbReference>
<organism evidence="2 3">
    <name type="scientific">Flavobacterium subsaxonicum WB 4.1-42 = DSM 21790</name>
    <dbReference type="NCBI Taxonomy" id="1121898"/>
    <lineage>
        <taxon>Bacteria</taxon>
        <taxon>Pseudomonadati</taxon>
        <taxon>Bacteroidota</taxon>
        <taxon>Flavobacteriia</taxon>
        <taxon>Flavobacteriales</taxon>
        <taxon>Flavobacteriaceae</taxon>
        <taxon>Flavobacterium</taxon>
    </lineage>
</organism>
<sequence>MTVLSILLITLLSIIITALFIALFIPKDYVIERSIVIDKPVHTVFDYVKLLNNQEHYSKWVMRDPDKRVTNTGIDGTVGFKQAWVGKKAGEGEQEITGIAPNERITITIRFVKPFKNTAHIYMATQPLTEHSTKVTWGMSGNSKYPMNLMTAMMKGTLGNDMDTSLNYLKIILER</sequence>
<dbReference type="STRING" id="1121898.GCA_000422725_01650"/>
<proteinExistence type="predicted"/>
<feature type="transmembrane region" description="Helical" evidence="1">
    <location>
        <begin position="6"/>
        <end position="25"/>
    </location>
</feature>
<keyword evidence="1" id="KW-0472">Membrane</keyword>
<dbReference type="Gene3D" id="3.30.530.20">
    <property type="match status" value="1"/>
</dbReference>
<dbReference type="RefSeq" id="WP_026990511.1">
    <property type="nucleotide sequence ID" value="NZ_AUGP01000017.1"/>
</dbReference>
<dbReference type="AlphaFoldDB" id="A0A0A2MPH9"/>
<dbReference type="OrthoDB" id="9807923at2"/>
<keyword evidence="1" id="KW-0812">Transmembrane</keyword>
<name>A0A0A2MPH9_9FLAO</name>
<dbReference type="EMBL" id="JRLY01000002">
    <property type="protein sequence ID" value="KGO94204.1"/>
    <property type="molecule type" value="Genomic_DNA"/>
</dbReference>
<dbReference type="InterPro" id="IPR023393">
    <property type="entry name" value="START-like_dom_sf"/>
</dbReference>
<gene>
    <name evidence="2" type="ORF">Q766_04550</name>
</gene>
<evidence type="ECO:0000313" key="2">
    <source>
        <dbReference type="EMBL" id="KGO94204.1"/>
    </source>
</evidence>
<dbReference type="Proteomes" id="UP000030111">
    <property type="component" value="Unassembled WGS sequence"/>
</dbReference>
<keyword evidence="3" id="KW-1185">Reference proteome</keyword>
<dbReference type="Pfam" id="PF10604">
    <property type="entry name" value="Polyketide_cyc2"/>
    <property type="match status" value="1"/>
</dbReference>
<reference evidence="2 3" key="1">
    <citation type="submission" date="2013-09" db="EMBL/GenBank/DDBJ databases">
        <authorList>
            <person name="Zeng Z."/>
            <person name="Chen C."/>
        </authorList>
    </citation>
    <scope>NUCLEOTIDE SEQUENCE [LARGE SCALE GENOMIC DNA]</scope>
    <source>
        <strain evidence="2 3">WB 4.1-42</strain>
    </source>
</reference>